<feature type="compositionally biased region" description="Basic and acidic residues" evidence="1">
    <location>
        <begin position="176"/>
        <end position="186"/>
    </location>
</feature>
<gene>
    <name evidence="2" type="ORF">PVAP13_1NG500619</name>
</gene>
<evidence type="ECO:0000313" key="2">
    <source>
        <dbReference type="EMBL" id="KAG2654762.1"/>
    </source>
</evidence>
<comment type="caution">
    <text evidence="2">The sequence shown here is derived from an EMBL/GenBank/DDBJ whole genome shotgun (WGS) entry which is preliminary data.</text>
</comment>
<sequence length="186" mass="19611">MPLPLISLTDPLKGTGEKTIIPLSFLTAIFFPERPAPRRSSPGRHPATPRRTPPAAFRRARTRAAFRSPLVHAHGCARACSPPRFTAHEAAAGRRGGSGHRAPPQRGSAAMARRAQAQGARRSSPPPGSPAAREEDKEGRRRARRQRSSLSGEGGGARSPGPQLARPPGGKGGGARRREGVAGEGR</sequence>
<keyword evidence="3" id="KW-1185">Reference proteome</keyword>
<feature type="region of interest" description="Disordered" evidence="1">
    <location>
        <begin position="87"/>
        <end position="186"/>
    </location>
</feature>
<dbReference type="AlphaFoldDB" id="A0A8T0WZM8"/>
<name>A0A8T0WZM8_PANVG</name>
<accession>A0A8T0WZM8</accession>
<evidence type="ECO:0000256" key="1">
    <source>
        <dbReference type="SAM" id="MobiDB-lite"/>
    </source>
</evidence>
<feature type="region of interest" description="Disordered" evidence="1">
    <location>
        <begin position="34"/>
        <end position="58"/>
    </location>
</feature>
<organism evidence="2 3">
    <name type="scientific">Panicum virgatum</name>
    <name type="common">Blackwell switchgrass</name>
    <dbReference type="NCBI Taxonomy" id="38727"/>
    <lineage>
        <taxon>Eukaryota</taxon>
        <taxon>Viridiplantae</taxon>
        <taxon>Streptophyta</taxon>
        <taxon>Embryophyta</taxon>
        <taxon>Tracheophyta</taxon>
        <taxon>Spermatophyta</taxon>
        <taxon>Magnoliopsida</taxon>
        <taxon>Liliopsida</taxon>
        <taxon>Poales</taxon>
        <taxon>Poaceae</taxon>
        <taxon>PACMAD clade</taxon>
        <taxon>Panicoideae</taxon>
        <taxon>Panicodae</taxon>
        <taxon>Paniceae</taxon>
        <taxon>Panicinae</taxon>
        <taxon>Panicum</taxon>
        <taxon>Panicum sect. Hiantes</taxon>
    </lineage>
</organism>
<protein>
    <submittedName>
        <fullName evidence="2">Uncharacterized protein</fullName>
    </submittedName>
</protein>
<dbReference type="Proteomes" id="UP000823388">
    <property type="component" value="Chromosome 1N"/>
</dbReference>
<evidence type="ECO:0000313" key="3">
    <source>
        <dbReference type="Proteomes" id="UP000823388"/>
    </source>
</evidence>
<feature type="compositionally biased region" description="Low complexity" evidence="1">
    <location>
        <begin position="100"/>
        <end position="123"/>
    </location>
</feature>
<dbReference type="EMBL" id="CM029038">
    <property type="protein sequence ID" value="KAG2654762.1"/>
    <property type="molecule type" value="Genomic_DNA"/>
</dbReference>
<reference evidence="2" key="1">
    <citation type="submission" date="2020-05" db="EMBL/GenBank/DDBJ databases">
        <title>WGS assembly of Panicum virgatum.</title>
        <authorList>
            <person name="Lovell J.T."/>
            <person name="Jenkins J."/>
            <person name="Shu S."/>
            <person name="Juenger T.E."/>
            <person name="Schmutz J."/>
        </authorList>
    </citation>
    <scope>NUCLEOTIDE SEQUENCE</scope>
    <source>
        <strain evidence="2">AP13</strain>
    </source>
</reference>
<proteinExistence type="predicted"/>